<organism evidence="3 4">
    <name type="scientific">Luteimonas granuli</name>
    <dbReference type="NCBI Taxonomy" id="1176533"/>
    <lineage>
        <taxon>Bacteria</taxon>
        <taxon>Pseudomonadati</taxon>
        <taxon>Pseudomonadota</taxon>
        <taxon>Gammaproteobacteria</taxon>
        <taxon>Lysobacterales</taxon>
        <taxon>Lysobacteraceae</taxon>
        <taxon>Luteimonas</taxon>
    </lineage>
</organism>
<keyword evidence="4" id="KW-1185">Reference proteome</keyword>
<evidence type="ECO:0000313" key="3">
    <source>
        <dbReference type="EMBL" id="QDW67619.1"/>
    </source>
</evidence>
<dbReference type="Gene3D" id="3.30.1340.30">
    <property type="match status" value="1"/>
</dbReference>
<dbReference type="PANTHER" id="PTHR34606">
    <property type="entry name" value="BON DOMAIN-CONTAINING PROTEIN"/>
    <property type="match status" value="1"/>
</dbReference>
<dbReference type="PANTHER" id="PTHR34606:SF15">
    <property type="entry name" value="BON DOMAIN-CONTAINING PROTEIN"/>
    <property type="match status" value="1"/>
</dbReference>
<dbReference type="InterPro" id="IPR014004">
    <property type="entry name" value="Transpt-assoc_nodulatn_dom_bac"/>
</dbReference>
<sequence length="271" mass="29929">MATYRDHPRRDHPRDHGREERMRASWLDEDPYTDREQGRSHRMRGRDQDDDYGREDEGLATRGRGWRGAFGDRGYGEGRGFGASQGEDRFRTGVFMGGAEQDYRSGGRYQRESVLGARSDYGSDYAGGGYLGRGSEHMRPQWEARGGGYRGQGPKNYMRTDQRITEDLNERLTDDDAVDAGDIEVQVKDGVVTLTGTVTNRWMKHRAEDMAEACAGVRDVENRIRVTRSGESRGAGAAMSSDARTMERGSGSATTPGAGRAGSSVRPGAST</sequence>
<feature type="region of interest" description="Disordered" evidence="1">
    <location>
        <begin position="226"/>
        <end position="271"/>
    </location>
</feature>
<accession>A0A518N6S5</accession>
<dbReference type="PROSITE" id="PS50914">
    <property type="entry name" value="BON"/>
    <property type="match status" value="1"/>
</dbReference>
<dbReference type="Proteomes" id="UP000316584">
    <property type="component" value="Chromosome"/>
</dbReference>
<dbReference type="SMART" id="SM00749">
    <property type="entry name" value="BON"/>
    <property type="match status" value="1"/>
</dbReference>
<dbReference type="InterPro" id="IPR051686">
    <property type="entry name" value="Lipoprotein_DolP"/>
</dbReference>
<feature type="compositionally biased region" description="Basic and acidic residues" evidence="1">
    <location>
        <begin position="1"/>
        <end position="23"/>
    </location>
</feature>
<protein>
    <submittedName>
        <fullName evidence="3">BON domain-containing protein</fullName>
    </submittedName>
</protein>
<name>A0A518N6S5_9GAMM</name>
<gene>
    <name evidence="3" type="ORF">FPZ22_12635</name>
</gene>
<dbReference type="OrthoDB" id="8963247at2"/>
<dbReference type="AlphaFoldDB" id="A0A518N6S5"/>
<dbReference type="EMBL" id="CP042218">
    <property type="protein sequence ID" value="QDW67619.1"/>
    <property type="molecule type" value="Genomic_DNA"/>
</dbReference>
<dbReference type="InterPro" id="IPR007055">
    <property type="entry name" value="BON_dom"/>
</dbReference>
<evidence type="ECO:0000313" key="4">
    <source>
        <dbReference type="Proteomes" id="UP000316584"/>
    </source>
</evidence>
<dbReference type="Pfam" id="PF04972">
    <property type="entry name" value="BON"/>
    <property type="match status" value="1"/>
</dbReference>
<feature type="compositionally biased region" description="Gly residues" evidence="1">
    <location>
        <begin position="66"/>
        <end position="83"/>
    </location>
</feature>
<feature type="domain" description="BON" evidence="2">
    <location>
        <begin position="160"/>
        <end position="228"/>
    </location>
</feature>
<proteinExistence type="predicted"/>
<dbReference type="RefSeq" id="WP_144893500.1">
    <property type="nucleotide sequence ID" value="NZ_CP042218.1"/>
</dbReference>
<evidence type="ECO:0000259" key="2">
    <source>
        <dbReference type="PROSITE" id="PS50914"/>
    </source>
</evidence>
<reference evidence="3 4" key="1">
    <citation type="submission" date="2019-07" db="EMBL/GenBank/DDBJ databases">
        <title>Full genome sequence of Luteimonas sp. Gr-4.</title>
        <authorList>
            <person name="Im W.-T."/>
        </authorList>
    </citation>
    <scope>NUCLEOTIDE SEQUENCE [LARGE SCALE GENOMIC DNA]</scope>
    <source>
        <strain evidence="3 4">Gr-4</strain>
    </source>
</reference>
<evidence type="ECO:0000256" key="1">
    <source>
        <dbReference type="SAM" id="MobiDB-lite"/>
    </source>
</evidence>
<feature type="region of interest" description="Disordered" evidence="1">
    <location>
        <begin position="1"/>
        <end position="84"/>
    </location>
</feature>
<dbReference type="KEGG" id="lug:FPZ22_12635"/>